<accession>A0ABY5ZN43</accession>
<reference evidence="2" key="1">
    <citation type="journal article" date="2022" name="Environ. Microbiol.">
        <title>Geoalkalibacter halelectricus SAP #1 sp. nov. possessing extracellular electron transfer and mineral#reducing capabilities from a haloalkaline environment.</title>
        <authorList>
            <person name="Yadav S."/>
            <person name="Singh R."/>
            <person name="Sundharam S.S."/>
            <person name="Chaudhary S."/>
            <person name="Krishnamurthi S."/>
            <person name="Patil S.A."/>
        </authorList>
    </citation>
    <scope>NUCLEOTIDE SEQUENCE</scope>
    <source>
        <strain evidence="2">SAP-1</strain>
    </source>
</reference>
<feature type="domain" description="Metallo-beta-lactamase" evidence="1">
    <location>
        <begin position="39"/>
        <end position="95"/>
    </location>
</feature>
<keyword evidence="3" id="KW-1185">Reference proteome</keyword>
<name>A0ABY5ZN43_9BACT</name>
<dbReference type="Gene3D" id="3.60.15.10">
    <property type="entry name" value="Ribonuclease Z/Hydroxyacylglutathione hydrolase-like"/>
    <property type="match status" value="1"/>
</dbReference>
<organism evidence="2 3">
    <name type="scientific">Geoalkalibacter halelectricus</name>
    <dbReference type="NCBI Taxonomy" id="2847045"/>
    <lineage>
        <taxon>Bacteria</taxon>
        <taxon>Pseudomonadati</taxon>
        <taxon>Thermodesulfobacteriota</taxon>
        <taxon>Desulfuromonadia</taxon>
        <taxon>Desulfuromonadales</taxon>
        <taxon>Geoalkalibacteraceae</taxon>
        <taxon>Geoalkalibacter</taxon>
    </lineage>
</organism>
<dbReference type="Pfam" id="PF12706">
    <property type="entry name" value="Lactamase_B_2"/>
    <property type="match status" value="1"/>
</dbReference>
<dbReference type="InterPro" id="IPR001279">
    <property type="entry name" value="Metallo-B-lactamas"/>
</dbReference>
<proteinExistence type="predicted"/>
<dbReference type="PANTHER" id="PTHR46018:SF7">
    <property type="entry name" value="RIBONUCLEASE Z"/>
    <property type="match status" value="1"/>
</dbReference>
<dbReference type="PANTHER" id="PTHR46018">
    <property type="entry name" value="ZINC PHOSPHODIESTERASE ELAC PROTEIN 1"/>
    <property type="match status" value="1"/>
</dbReference>
<dbReference type="NCBIfam" id="NF002558">
    <property type="entry name" value="PRK02126.1"/>
    <property type="match status" value="1"/>
</dbReference>
<evidence type="ECO:0000259" key="1">
    <source>
        <dbReference type="Pfam" id="PF12706"/>
    </source>
</evidence>
<dbReference type="RefSeq" id="WP_260748513.1">
    <property type="nucleotide sequence ID" value="NZ_CP092109.1"/>
</dbReference>
<gene>
    <name evidence="2" type="ORF">L9S41_01875</name>
</gene>
<protein>
    <submittedName>
        <fullName evidence="2">MBL fold metallo-hydrolase</fullName>
    </submittedName>
</protein>
<dbReference type="Proteomes" id="UP001060414">
    <property type="component" value="Chromosome"/>
</dbReference>
<dbReference type="EMBL" id="CP092109">
    <property type="protein sequence ID" value="UWZ80156.1"/>
    <property type="molecule type" value="Genomic_DNA"/>
</dbReference>
<evidence type="ECO:0000313" key="3">
    <source>
        <dbReference type="Proteomes" id="UP001060414"/>
    </source>
</evidence>
<evidence type="ECO:0000313" key="2">
    <source>
        <dbReference type="EMBL" id="UWZ80156.1"/>
    </source>
</evidence>
<dbReference type="InterPro" id="IPR036866">
    <property type="entry name" value="RibonucZ/Hydroxyglut_hydro"/>
</dbReference>
<dbReference type="SUPFAM" id="SSF56281">
    <property type="entry name" value="Metallo-hydrolase/oxidoreductase"/>
    <property type="match status" value="1"/>
</dbReference>
<sequence>MRSSFFARLVNDPFGDPALYVRVAHRREALLFDCGDLHPLAARDLLKIQAVFLSHAHIDHLCGFDQLLRTFLYREQPLLIYGPPGIGARIGHRLAAYTWNLIRGYPLSIEVREWAAGGQGLALHFRAAEGFQPQTPRPFACPAGLLHDTPHYQVRAQALEHGDILSLAFALEEKTHVAIHPDALEKFGYSPGPWLSRFKDLLRAGAPGTTPVDVPRDAGGRVRRPLAALAGDIAHCEAGMKIAYVTDASPSRENAAKITALAENAHLLAIEAVFAERDRHLAVERNHLTAGLAGRLARQAGAKKLLVFHHSPRYQGEAMLLREEAQAAYAGAISPLA</sequence>